<gene>
    <name evidence="4" type="ORF">HNQ61_003163</name>
</gene>
<reference evidence="4 5" key="1">
    <citation type="submission" date="2020-08" db="EMBL/GenBank/DDBJ databases">
        <title>Genomic Encyclopedia of Type Strains, Phase IV (KMG-IV): sequencing the most valuable type-strain genomes for metagenomic binning, comparative biology and taxonomic classification.</title>
        <authorList>
            <person name="Goeker M."/>
        </authorList>
    </citation>
    <scope>NUCLEOTIDE SEQUENCE [LARGE SCALE GENOMIC DNA]</scope>
    <source>
        <strain evidence="4 5">DSM 29007</strain>
    </source>
</reference>
<keyword evidence="2" id="KW-0812">Transmembrane</keyword>
<protein>
    <submittedName>
        <fullName evidence="4">Cardiolipin synthase</fullName>
        <ecNumber evidence="4">2.7.8.-</ecNumber>
    </submittedName>
</protein>
<dbReference type="Gene3D" id="3.30.870.10">
    <property type="entry name" value="Endonuclease Chain A"/>
    <property type="match status" value="2"/>
</dbReference>
<dbReference type="AlphaFoldDB" id="A0A841H0E1"/>
<dbReference type="Proteomes" id="UP000582837">
    <property type="component" value="Unassembled WGS sequence"/>
</dbReference>
<dbReference type="GO" id="GO:0016020">
    <property type="term" value="C:membrane"/>
    <property type="evidence" value="ECO:0007669"/>
    <property type="project" value="TreeGrafter"/>
</dbReference>
<name>A0A841H0E1_9BACT</name>
<dbReference type="GO" id="GO:0008808">
    <property type="term" value="F:cardiolipin synthase activity"/>
    <property type="evidence" value="ECO:0007669"/>
    <property type="project" value="TreeGrafter"/>
</dbReference>
<keyword evidence="2" id="KW-0472">Membrane</keyword>
<comment type="caution">
    <text evidence="4">The sequence shown here is derived from an EMBL/GenBank/DDBJ whole genome shotgun (WGS) entry which is preliminary data.</text>
</comment>
<accession>A0A841H0E1</accession>
<dbReference type="Pfam" id="PF13091">
    <property type="entry name" value="PLDc_2"/>
    <property type="match status" value="2"/>
</dbReference>
<keyword evidence="5" id="KW-1185">Reference proteome</keyword>
<dbReference type="EC" id="2.7.8.-" evidence="4"/>
<evidence type="ECO:0000313" key="5">
    <source>
        <dbReference type="Proteomes" id="UP000582837"/>
    </source>
</evidence>
<dbReference type="PANTHER" id="PTHR21248">
    <property type="entry name" value="CARDIOLIPIN SYNTHASE"/>
    <property type="match status" value="1"/>
</dbReference>
<dbReference type="InterPro" id="IPR025202">
    <property type="entry name" value="PLD-like_dom"/>
</dbReference>
<feature type="region of interest" description="Disordered" evidence="1">
    <location>
        <begin position="514"/>
        <end position="588"/>
    </location>
</feature>
<evidence type="ECO:0000256" key="1">
    <source>
        <dbReference type="SAM" id="MobiDB-lite"/>
    </source>
</evidence>
<feature type="transmembrane region" description="Helical" evidence="2">
    <location>
        <begin position="492"/>
        <end position="509"/>
    </location>
</feature>
<keyword evidence="2" id="KW-1133">Transmembrane helix</keyword>
<dbReference type="PROSITE" id="PS50035">
    <property type="entry name" value="PLD"/>
    <property type="match status" value="1"/>
</dbReference>
<evidence type="ECO:0000256" key="2">
    <source>
        <dbReference type="SAM" id="Phobius"/>
    </source>
</evidence>
<dbReference type="EMBL" id="JACHIA010000009">
    <property type="protein sequence ID" value="MBB6071535.1"/>
    <property type="molecule type" value="Genomic_DNA"/>
</dbReference>
<dbReference type="GO" id="GO:0032049">
    <property type="term" value="P:cardiolipin biosynthetic process"/>
    <property type="evidence" value="ECO:0007669"/>
    <property type="project" value="UniProtKB-ARBA"/>
</dbReference>
<evidence type="ECO:0000259" key="3">
    <source>
        <dbReference type="PROSITE" id="PS50035"/>
    </source>
</evidence>
<feature type="transmembrane region" description="Helical" evidence="2">
    <location>
        <begin position="468"/>
        <end position="486"/>
    </location>
</feature>
<evidence type="ECO:0000313" key="4">
    <source>
        <dbReference type="EMBL" id="MBB6071535.1"/>
    </source>
</evidence>
<feature type="domain" description="PLD phosphodiesterase" evidence="3">
    <location>
        <begin position="325"/>
        <end position="352"/>
    </location>
</feature>
<dbReference type="SUPFAM" id="SSF56024">
    <property type="entry name" value="Phospholipase D/nuclease"/>
    <property type="match status" value="2"/>
</dbReference>
<dbReference type="InterPro" id="IPR001736">
    <property type="entry name" value="PLipase_D/transphosphatidylase"/>
</dbReference>
<keyword evidence="4" id="KW-0808">Transferase</keyword>
<sequence length="588" mass="64041">MPEAFPQLRPDLADALSERTRGMTTAGSMRVMLRMAERAMQRASDADQVRGNTARLLSDGTQAFRAWLDAIARAEHYVHLENYIIRDDGIGRRFRDALCERARAGVRVRVLYDWVGCWATPRAFWKPMRDAGVEVRAFAPPSFSDPLNYIRRDHRKVVAVDGTWASVSGMCIGDEWAGDPDAGIPPWRDTGVEFRGPVAAVIDRAFGRTWAAAGGVLPPDEVPNQHGSRTVGNVAVRVVEGEPGRSRIYRISQFVAVGVERRLWITDPYFVLPPAMTEALAAAARDGVDVRVLVPAHNNWPIVGGMSRAGYRPLLEAGVRLFEWEGPMIHAKTTVADGFWSRVGSSNLNLASLLGNWEMDVAVTDLVFAGEMEALFLRDLESSVEVGLVHSARVPVLGIRERRGTDRVLRERDGSQAAVARETARAARERSYRGNQMARFLGRLARAASVLARALIGQRTVGREDTGWVSVWGAILIGMGVLGVFVPRVLAWPSALIYILLGIAAFVRVHTGDDPPDSGAEGDRSARGADPTASHAAAGHPPQSTADAQTGALRPTEINIEEVHPRQPDPDTAGAPRIEADPGPPRIG</sequence>
<proteinExistence type="predicted"/>
<dbReference type="CDD" id="cd09110">
    <property type="entry name" value="PLDc_CLS_1"/>
    <property type="match status" value="1"/>
</dbReference>
<dbReference type="PANTHER" id="PTHR21248:SF22">
    <property type="entry name" value="PHOSPHOLIPASE D"/>
    <property type="match status" value="1"/>
</dbReference>
<dbReference type="RefSeq" id="WP_170034968.1">
    <property type="nucleotide sequence ID" value="NZ_JABDTL010000001.1"/>
</dbReference>
<organism evidence="4 5">
    <name type="scientific">Longimicrobium terrae</name>
    <dbReference type="NCBI Taxonomy" id="1639882"/>
    <lineage>
        <taxon>Bacteria</taxon>
        <taxon>Pseudomonadati</taxon>
        <taxon>Gemmatimonadota</taxon>
        <taxon>Longimicrobiia</taxon>
        <taxon>Longimicrobiales</taxon>
        <taxon>Longimicrobiaceae</taxon>
        <taxon>Longimicrobium</taxon>
    </lineage>
</organism>